<evidence type="ECO:0000256" key="1">
    <source>
        <dbReference type="SAM" id="Phobius"/>
    </source>
</evidence>
<gene>
    <name evidence="2" type="ORF">GCM10011584_25460</name>
</gene>
<name>A0ABQ2NCJ9_9ACTN</name>
<reference evidence="3" key="1">
    <citation type="journal article" date="2019" name="Int. J. Syst. Evol. Microbiol.">
        <title>The Global Catalogue of Microorganisms (GCM) 10K type strain sequencing project: providing services to taxonomists for standard genome sequencing and annotation.</title>
        <authorList>
            <consortium name="The Broad Institute Genomics Platform"/>
            <consortium name="The Broad Institute Genome Sequencing Center for Infectious Disease"/>
            <person name="Wu L."/>
            <person name="Ma J."/>
        </authorList>
    </citation>
    <scope>NUCLEOTIDE SEQUENCE [LARGE SCALE GENOMIC DNA]</scope>
    <source>
        <strain evidence="3">CGMCC 4.7371</strain>
    </source>
</reference>
<sequence length="110" mass="11691">MTEIMPSGWHASGMPRHTRTFLLLTLALAAVEALLVVQEAAAGGASHLLLYVVVPVGFLALGIGAIVYAGRQEEPEERDIVRGSSVVPFGCFVVSVAIALWVAMLAYVNR</sequence>
<dbReference type="EMBL" id="BMNI01000006">
    <property type="protein sequence ID" value="GGO91423.1"/>
    <property type="molecule type" value="Genomic_DNA"/>
</dbReference>
<evidence type="ECO:0008006" key="4">
    <source>
        <dbReference type="Google" id="ProtNLM"/>
    </source>
</evidence>
<proteinExistence type="predicted"/>
<evidence type="ECO:0000313" key="3">
    <source>
        <dbReference type="Proteomes" id="UP000655410"/>
    </source>
</evidence>
<accession>A0ABQ2NCJ9</accession>
<keyword evidence="1" id="KW-1133">Transmembrane helix</keyword>
<keyword evidence="1" id="KW-0472">Membrane</keyword>
<keyword evidence="3" id="KW-1185">Reference proteome</keyword>
<organism evidence="2 3">
    <name type="scientific">Nocardioides phosphati</name>
    <dbReference type="NCBI Taxonomy" id="1867775"/>
    <lineage>
        <taxon>Bacteria</taxon>
        <taxon>Bacillati</taxon>
        <taxon>Actinomycetota</taxon>
        <taxon>Actinomycetes</taxon>
        <taxon>Propionibacteriales</taxon>
        <taxon>Nocardioidaceae</taxon>
        <taxon>Nocardioides</taxon>
    </lineage>
</organism>
<comment type="caution">
    <text evidence="2">The sequence shown here is derived from an EMBL/GenBank/DDBJ whole genome shotgun (WGS) entry which is preliminary data.</text>
</comment>
<feature type="transmembrane region" description="Helical" evidence="1">
    <location>
        <begin position="49"/>
        <end position="69"/>
    </location>
</feature>
<protein>
    <recommendedName>
        <fullName evidence="4">DUF202 domain-containing protein</fullName>
    </recommendedName>
</protein>
<evidence type="ECO:0000313" key="2">
    <source>
        <dbReference type="EMBL" id="GGO91423.1"/>
    </source>
</evidence>
<dbReference type="Proteomes" id="UP000655410">
    <property type="component" value="Unassembled WGS sequence"/>
</dbReference>
<keyword evidence="1" id="KW-0812">Transmembrane</keyword>
<feature type="transmembrane region" description="Helical" evidence="1">
    <location>
        <begin position="89"/>
        <end position="108"/>
    </location>
</feature>